<accession>A0A2V1D5T6</accession>
<keyword evidence="2" id="KW-1133">Transmembrane helix</keyword>
<feature type="transmembrane region" description="Helical" evidence="2">
    <location>
        <begin position="66"/>
        <end position="90"/>
    </location>
</feature>
<evidence type="ECO:0000259" key="3">
    <source>
        <dbReference type="Pfam" id="PF24800"/>
    </source>
</evidence>
<dbReference type="PANTHER" id="PTHR42109:SF2">
    <property type="entry name" value="INTEGRAL MEMBRANE PROTEIN"/>
    <property type="match status" value="1"/>
</dbReference>
<keyword evidence="2" id="KW-0472">Membrane</keyword>
<feature type="transmembrane region" description="Helical" evidence="2">
    <location>
        <begin position="111"/>
        <end position="131"/>
    </location>
</feature>
<evidence type="ECO:0000313" key="4">
    <source>
        <dbReference type="EMBL" id="PVH92893.1"/>
    </source>
</evidence>
<dbReference type="InterPro" id="IPR056119">
    <property type="entry name" value="DUF7702"/>
</dbReference>
<feature type="transmembrane region" description="Helical" evidence="2">
    <location>
        <begin position="151"/>
        <end position="170"/>
    </location>
</feature>
<dbReference type="AlphaFoldDB" id="A0A2V1D5T6"/>
<evidence type="ECO:0000256" key="1">
    <source>
        <dbReference type="SAM" id="MobiDB-lite"/>
    </source>
</evidence>
<protein>
    <recommendedName>
        <fullName evidence="3">DUF7702 domain-containing protein</fullName>
    </recommendedName>
</protein>
<dbReference type="Proteomes" id="UP000244855">
    <property type="component" value="Unassembled WGS sequence"/>
</dbReference>
<dbReference type="STRING" id="97972.A0A2V1D5T6"/>
<keyword evidence="5" id="KW-1185">Reference proteome</keyword>
<keyword evidence="2" id="KW-0812">Transmembrane</keyword>
<evidence type="ECO:0000256" key="2">
    <source>
        <dbReference type="SAM" id="Phobius"/>
    </source>
</evidence>
<proteinExistence type="predicted"/>
<dbReference type="Pfam" id="PF24800">
    <property type="entry name" value="DUF7702"/>
    <property type="match status" value="1"/>
</dbReference>
<feature type="transmembrane region" description="Helical" evidence="2">
    <location>
        <begin position="39"/>
        <end position="60"/>
    </location>
</feature>
<evidence type="ECO:0000313" key="5">
    <source>
        <dbReference type="Proteomes" id="UP000244855"/>
    </source>
</evidence>
<dbReference type="EMBL" id="KZ805636">
    <property type="protein sequence ID" value="PVH92893.1"/>
    <property type="molecule type" value="Genomic_DNA"/>
</dbReference>
<sequence length="269" mass="29068">MHLDDHGYVSIVELIVYIPCLIPAVLVCLRHGFKRTSGWIFIVILSAIRISGSICELLAYNNSTEALIKATLIIDSIGIAPLLLIVLLVLSRLVDWINISVQSPKLKTKHFRILQVLIGIGLVLGTIGVISGGSQAADGSFTPSTTSKAGLILYLLDFAAITVMFGLSLPNVSAVPRPERPIIFHIPIALLAIAVRLLYSTLCIFVHDNTFSLFDGSLAAEVLMAIVAEFFVVIITLALGFKLRQDSPSTQGEMTDLVEKSSNHALPLP</sequence>
<feature type="transmembrane region" description="Helical" evidence="2">
    <location>
        <begin position="6"/>
        <end position="27"/>
    </location>
</feature>
<dbReference type="OrthoDB" id="2560628at2759"/>
<gene>
    <name evidence="4" type="ORF">DM02DRAFT_542675</name>
</gene>
<feature type="transmembrane region" description="Helical" evidence="2">
    <location>
        <begin position="182"/>
        <end position="207"/>
    </location>
</feature>
<reference evidence="4 5" key="1">
    <citation type="journal article" date="2018" name="Sci. Rep.">
        <title>Comparative genomics provides insights into the lifestyle and reveals functional heterogeneity of dark septate endophytic fungi.</title>
        <authorList>
            <person name="Knapp D.G."/>
            <person name="Nemeth J.B."/>
            <person name="Barry K."/>
            <person name="Hainaut M."/>
            <person name="Henrissat B."/>
            <person name="Johnson J."/>
            <person name="Kuo A."/>
            <person name="Lim J.H.P."/>
            <person name="Lipzen A."/>
            <person name="Nolan M."/>
            <person name="Ohm R.A."/>
            <person name="Tamas L."/>
            <person name="Grigoriev I.V."/>
            <person name="Spatafora J.W."/>
            <person name="Nagy L.G."/>
            <person name="Kovacs G.M."/>
        </authorList>
    </citation>
    <scope>NUCLEOTIDE SEQUENCE [LARGE SCALE GENOMIC DNA]</scope>
    <source>
        <strain evidence="4 5">DSE2036</strain>
    </source>
</reference>
<name>A0A2V1D5T6_9PLEO</name>
<dbReference type="PANTHER" id="PTHR42109">
    <property type="entry name" value="UNPLACED GENOMIC SCAFFOLD UM_SCAF_CONTIG_1.265, WHOLE GENOME SHOTGUN SEQUENCE"/>
    <property type="match status" value="1"/>
</dbReference>
<feature type="transmembrane region" description="Helical" evidence="2">
    <location>
        <begin position="219"/>
        <end position="241"/>
    </location>
</feature>
<feature type="domain" description="DUF7702" evidence="3">
    <location>
        <begin position="3"/>
        <end position="245"/>
    </location>
</feature>
<organism evidence="4 5">
    <name type="scientific">Periconia macrospinosa</name>
    <dbReference type="NCBI Taxonomy" id="97972"/>
    <lineage>
        <taxon>Eukaryota</taxon>
        <taxon>Fungi</taxon>
        <taxon>Dikarya</taxon>
        <taxon>Ascomycota</taxon>
        <taxon>Pezizomycotina</taxon>
        <taxon>Dothideomycetes</taxon>
        <taxon>Pleosporomycetidae</taxon>
        <taxon>Pleosporales</taxon>
        <taxon>Massarineae</taxon>
        <taxon>Periconiaceae</taxon>
        <taxon>Periconia</taxon>
    </lineage>
</organism>
<feature type="region of interest" description="Disordered" evidence="1">
    <location>
        <begin position="247"/>
        <end position="269"/>
    </location>
</feature>